<accession>D3SUD1</accession>
<evidence type="ECO:0000313" key="3">
    <source>
        <dbReference type="Proteomes" id="UP000001879"/>
    </source>
</evidence>
<evidence type="ECO:0000313" key="2">
    <source>
        <dbReference type="EMBL" id="ADD05189.1"/>
    </source>
</evidence>
<sequence>MVANTALVVGGCSETGQDIFSAFWEQPQNQPLTALTGTLQTYQSRRVPVVRGLQTPTPEQESAPVTCNHEHRHQRCR</sequence>
<proteinExistence type="predicted"/>
<dbReference type="KEGG" id="nmg:Nmag_1613"/>
<evidence type="ECO:0000256" key="1">
    <source>
        <dbReference type="SAM" id="MobiDB-lite"/>
    </source>
</evidence>
<dbReference type="HOGENOM" id="CLU_2629826_0_0_2"/>
<reference evidence="3" key="1">
    <citation type="submission" date="2010-02" db="EMBL/GenBank/DDBJ databases">
        <title>Complete sequence of chromosome of Natrialba magadii ATCC 43099.</title>
        <authorList>
            <consortium name="US DOE Joint Genome Institute"/>
            <person name="Lucas S."/>
            <person name="Copeland A."/>
            <person name="Lapidus A."/>
            <person name="Cheng J.-F."/>
            <person name="Bruce D."/>
            <person name="Goodwin L."/>
            <person name="Pitluck S."/>
            <person name="Davenport K."/>
            <person name="Saunders E."/>
            <person name="Detter J.C."/>
            <person name="Han C."/>
            <person name="Tapia R."/>
            <person name="Land M."/>
            <person name="Hauser L."/>
            <person name="Kyrpides N."/>
            <person name="Mikhailova N."/>
            <person name="De Castro R.E."/>
            <person name="Maupin-Furlow J.A."/>
            <person name="Woyke T."/>
        </authorList>
    </citation>
    <scope>NUCLEOTIDE SEQUENCE [LARGE SCALE GENOMIC DNA]</scope>
    <source>
        <strain evidence="3">ATCC 43099 / DSM 3394 / CCM 3739 / CIP 104546 / IAM 13178 / JCM 8861 / NBRC 102185 / NCIMB 2190 / MS3</strain>
    </source>
</reference>
<dbReference type="PaxDb" id="547559-Nmag_1613"/>
<organism evidence="2 3">
    <name type="scientific">Natrialba magadii (strain ATCC 43099 / DSM 3394 / CCM 3739 / CIP 104546 / IAM 13178 / JCM 8861 / NBRC 102185 / NCIMB 2190 / MS3)</name>
    <name type="common">Natronobacterium magadii</name>
    <dbReference type="NCBI Taxonomy" id="547559"/>
    <lineage>
        <taxon>Archaea</taxon>
        <taxon>Methanobacteriati</taxon>
        <taxon>Methanobacteriota</taxon>
        <taxon>Stenosarchaea group</taxon>
        <taxon>Halobacteria</taxon>
        <taxon>Halobacteriales</taxon>
        <taxon>Natrialbaceae</taxon>
        <taxon>Natrialba</taxon>
    </lineage>
</organism>
<reference evidence="2 3" key="2">
    <citation type="journal article" date="2012" name="BMC Genomics">
        <title>A comparative genomics perspective on the genetic content of the alkaliphilic haloarchaeon Natrialba magadii ATCC 43099T.</title>
        <authorList>
            <person name="Siddaramappa S."/>
            <person name="Challacombe J.F."/>
            <person name="Decastro R.E."/>
            <person name="Pfeiffer F."/>
            <person name="Sastre D.E."/>
            <person name="Gimenez M.I."/>
            <person name="Paggi R.A."/>
            <person name="Detter J.C."/>
            <person name="Davenport K.W."/>
            <person name="Goodwin L.A."/>
            <person name="Kyrpides N."/>
            <person name="Tapia R."/>
            <person name="Pitluck S."/>
            <person name="Lucas S."/>
            <person name="Woyke T."/>
            <person name="Maupin-Furlow J.A."/>
        </authorList>
    </citation>
    <scope>NUCLEOTIDE SEQUENCE [LARGE SCALE GENOMIC DNA]</scope>
    <source>
        <strain evidence="3">ATCC 43099 / DSM 3394 / CCM 3739 / CIP 104546 / IAM 13178 / JCM 8861 / NBRC 102185 / NCIMB 2190 / MS3</strain>
    </source>
</reference>
<dbReference type="STRING" id="547559.Nmag_1613"/>
<feature type="compositionally biased region" description="Polar residues" evidence="1">
    <location>
        <begin position="54"/>
        <end position="65"/>
    </location>
</feature>
<dbReference type="EMBL" id="CP001932">
    <property type="protein sequence ID" value="ADD05189.1"/>
    <property type="molecule type" value="Genomic_DNA"/>
</dbReference>
<dbReference type="AlphaFoldDB" id="D3SUD1"/>
<keyword evidence="3" id="KW-1185">Reference proteome</keyword>
<protein>
    <submittedName>
        <fullName evidence="2">Uncharacterized protein</fullName>
    </submittedName>
</protein>
<gene>
    <name evidence="2" type="ordered locus">Nmag_1613</name>
</gene>
<dbReference type="Proteomes" id="UP000001879">
    <property type="component" value="Chromosome"/>
</dbReference>
<name>D3SUD1_NATMM</name>
<feature type="region of interest" description="Disordered" evidence="1">
    <location>
        <begin position="53"/>
        <end position="77"/>
    </location>
</feature>